<sequence length="307" mass="34104">MPTIARTYLARSGPSRREYQRAHYRARQLAAHPVLPAPPPPEPADENTEVGELHHQYLHGPNPDTAANYLAALLAAGNRLAAAADHAAAQRITELDCEPVDYPAGKVTAARTLFTEQQSRWLQIDRQVRRELGLPADHELTDEQLFPDHLPLSHQRWRRAARTDYEYARTDFLELAAATADHDRRRQQRHRVRRDSYLDQTGPVDWIDTTPCLPVPARWSCPPSHCAADTLRHVRATRPAIGAAVDLFVAARARNPVAGPVRNDTATLLTDGALAVFTGTRGGLIGDCYRTSDLTLRALIVGVWALL</sequence>
<keyword evidence="2" id="KW-1185">Reference proteome</keyword>
<accession>A0ABV6H3X6</accession>
<dbReference type="Proteomes" id="UP001589783">
    <property type="component" value="Unassembled WGS sequence"/>
</dbReference>
<evidence type="ECO:0000313" key="1">
    <source>
        <dbReference type="EMBL" id="MFC0313561.1"/>
    </source>
</evidence>
<proteinExistence type="predicted"/>
<gene>
    <name evidence="1" type="ORF">ACFFJD_01675</name>
</gene>
<name>A0ABV6H3X6_9ACTN</name>
<protein>
    <submittedName>
        <fullName evidence="1">Uncharacterized protein</fullName>
    </submittedName>
</protein>
<comment type="caution">
    <text evidence="1">The sequence shown here is derived from an EMBL/GenBank/DDBJ whole genome shotgun (WGS) entry which is preliminary data.</text>
</comment>
<evidence type="ECO:0000313" key="2">
    <source>
        <dbReference type="Proteomes" id="UP001589783"/>
    </source>
</evidence>
<organism evidence="1 2">
    <name type="scientific">Gordonia phosphorivorans</name>
    <dbReference type="NCBI Taxonomy" id="1056982"/>
    <lineage>
        <taxon>Bacteria</taxon>
        <taxon>Bacillati</taxon>
        <taxon>Actinomycetota</taxon>
        <taxon>Actinomycetes</taxon>
        <taxon>Mycobacteriales</taxon>
        <taxon>Gordoniaceae</taxon>
        <taxon>Gordonia</taxon>
    </lineage>
</organism>
<dbReference type="EMBL" id="JBHLWV010000006">
    <property type="protein sequence ID" value="MFC0313561.1"/>
    <property type="molecule type" value="Genomic_DNA"/>
</dbReference>
<dbReference type="RefSeq" id="WP_382359969.1">
    <property type="nucleotide sequence ID" value="NZ_JBHLWV010000006.1"/>
</dbReference>
<reference evidence="1 2" key="1">
    <citation type="submission" date="2024-09" db="EMBL/GenBank/DDBJ databases">
        <authorList>
            <person name="Sun Q."/>
            <person name="Mori K."/>
        </authorList>
    </citation>
    <scope>NUCLEOTIDE SEQUENCE [LARGE SCALE GENOMIC DNA]</scope>
    <source>
        <strain evidence="1 2">CCM 7957</strain>
    </source>
</reference>